<evidence type="ECO:0000256" key="1">
    <source>
        <dbReference type="ARBA" id="ARBA00004496"/>
    </source>
</evidence>
<dbReference type="InterPro" id="IPR017945">
    <property type="entry name" value="DHBP_synth_RibB-like_a/b_dom"/>
</dbReference>
<dbReference type="SUPFAM" id="SSF55821">
    <property type="entry name" value="YrdC/RibB"/>
    <property type="match status" value="1"/>
</dbReference>
<sequence length="160" mass="18399">MIFKNIFVCTTDTVSGIGGPINSETLETIYFLKKRPFDKKIMIVAGSLSQIRKFKEWNKEAEAFASKYWPGSTSIIINGQGFRIPKSKKMQKFLIKHGPMYLTSANISGQSPLTLKGAKKTFKEVSKFYFFGKLSNQPSNIYNFDTKKWIIRKEQKKTYN</sequence>
<evidence type="ECO:0000256" key="8">
    <source>
        <dbReference type="ARBA" id="ARBA00022741"/>
    </source>
</evidence>
<dbReference type="GO" id="GO:0061710">
    <property type="term" value="F:L-threonylcarbamoyladenylate synthase"/>
    <property type="evidence" value="ECO:0007669"/>
    <property type="project" value="UniProtKB-EC"/>
</dbReference>
<feature type="domain" description="YrdC-like" evidence="12">
    <location>
        <begin position="1"/>
        <end position="156"/>
    </location>
</feature>
<evidence type="ECO:0000256" key="7">
    <source>
        <dbReference type="ARBA" id="ARBA00022695"/>
    </source>
</evidence>
<evidence type="ECO:0000259" key="12">
    <source>
        <dbReference type="PROSITE" id="PS51163"/>
    </source>
</evidence>
<keyword evidence="14" id="KW-1185">Reference proteome</keyword>
<dbReference type="GO" id="GO:0006450">
    <property type="term" value="P:regulation of translational fidelity"/>
    <property type="evidence" value="ECO:0007669"/>
    <property type="project" value="TreeGrafter"/>
</dbReference>
<comment type="similarity">
    <text evidence="2">Belongs to the SUA5 family.</text>
</comment>
<dbReference type="eggNOG" id="COG0009">
    <property type="taxonomic scope" value="Bacteria"/>
</dbReference>
<evidence type="ECO:0000256" key="2">
    <source>
        <dbReference type="ARBA" id="ARBA00007663"/>
    </source>
</evidence>
<evidence type="ECO:0000313" key="14">
    <source>
        <dbReference type="Proteomes" id="UP000001845"/>
    </source>
</evidence>
<organism evidence="13 14">
    <name type="scientific">Mycoplasma crocodyli (strain ATCC 51981 / MP145)</name>
    <dbReference type="NCBI Taxonomy" id="512564"/>
    <lineage>
        <taxon>Bacteria</taxon>
        <taxon>Bacillati</taxon>
        <taxon>Mycoplasmatota</taxon>
        <taxon>Mollicutes</taxon>
        <taxon>Mycoplasmataceae</taxon>
        <taxon>Mycoplasma</taxon>
    </lineage>
</organism>
<keyword evidence="6" id="KW-0819">tRNA processing</keyword>
<keyword evidence="7" id="KW-0548">Nucleotidyltransferase</keyword>
<dbReference type="RefSeq" id="WP_013054361.1">
    <property type="nucleotide sequence ID" value="NC_014014.1"/>
</dbReference>
<gene>
    <name evidence="13" type="ordered locus">MCRO_0241</name>
</gene>
<evidence type="ECO:0000256" key="11">
    <source>
        <dbReference type="ARBA" id="ARBA00048366"/>
    </source>
</evidence>
<dbReference type="KEGG" id="mcd:MCRO_0241"/>
<reference evidence="13 14" key="3">
    <citation type="journal article" date="2011" name="J. Bacteriol.">
        <title>Genome sequences of Mycoplasma alligatoris A21JP2T and Mycoplasma crocodyli MP145T.</title>
        <authorList>
            <person name="Brown D.R."/>
            <person name="Farmerie W.G."/>
            <person name="May M."/>
            <person name="Benders G.A."/>
            <person name="Durkin A.S."/>
            <person name="Hlavinka K."/>
            <person name="Hostetler J."/>
            <person name="Jackson J."/>
            <person name="Johnson J."/>
            <person name="Miller R.H."/>
            <person name="Paralanov V."/>
            <person name="Radune D."/>
            <person name="Szczypinski B."/>
            <person name="Glass J.I."/>
        </authorList>
    </citation>
    <scope>NUCLEOTIDE SEQUENCE [LARGE SCALE GENOMIC DNA]</scope>
    <source>
        <strain evidence="14">ATCC 51981 / MP145</strain>
    </source>
</reference>
<evidence type="ECO:0000256" key="9">
    <source>
        <dbReference type="ARBA" id="ARBA00022840"/>
    </source>
</evidence>
<dbReference type="GO" id="GO:0005524">
    <property type="term" value="F:ATP binding"/>
    <property type="evidence" value="ECO:0007669"/>
    <property type="project" value="UniProtKB-KW"/>
</dbReference>
<dbReference type="Proteomes" id="UP000001845">
    <property type="component" value="Chromosome"/>
</dbReference>
<protein>
    <recommendedName>
        <fullName evidence="10">L-threonylcarbamoyladenylate synthase</fullName>
        <ecNumber evidence="3">2.7.7.87</ecNumber>
    </recommendedName>
    <alternativeName>
        <fullName evidence="10">L-threonylcarbamoyladenylate synthase</fullName>
    </alternativeName>
</protein>
<dbReference type="GO" id="GO:0003725">
    <property type="term" value="F:double-stranded RNA binding"/>
    <property type="evidence" value="ECO:0007669"/>
    <property type="project" value="InterPro"/>
</dbReference>
<evidence type="ECO:0000256" key="3">
    <source>
        <dbReference type="ARBA" id="ARBA00012584"/>
    </source>
</evidence>
<dbReference type="GO" id="GO:0000049">
    <property type="term" value="F:tRNA binding"/>
    <property type="evidence" value="ECO:0007669"/>
    <property type="project" value="TreeGrafter"/>
</dbReference>
<dbReference type="PANTHER" id="PTHR17490:SF16">
    <property type="entry name" value="THREONYLCARBAMOYL-AMP SYNTHASE"/>
    <property type="match status" value="1"/>
</dbReference>
<dbReference type="GO" id="GO:0005737">
    <property type="term" value="C:cytoplasm"/>
    <property type="evidence" value="ECO:0007669"/>
    <property type="project" value="UniProtKB-SubCell"/>
</dbReference>
<keyword evidence="9" id="KW-0067">ATP-binding</keyword>
<reference evidence="14" key="1">
    <citation type="submission" date="2010-03" db="EMBL/GenBank/DDBJ databases">
        <title>The complete genome of Mycoplasma crocodyli MP145.</title>
        <authorList>
            <person name="Glass J.I."/>
            <person name="Durkin A.S."/>
            <person name="Hostetler J."/>
            <person name="Jackson J."/>
            <person name="Johnson J."/>
            <person name="May M.A."/>
            <person name="Paralanov V."/>
            <person name="Radune D."/>
            <person name="Szczypinski B."/>
            <person name="Brown D.R."/>
        </authorList>
    </citation>
    <scope>NUCLEOTIDE SEQUENCE [LARGE SCALE GENOMIC DNA]</scope>
    <source>
        <strain evidence="14">ATCC 51981 / MP145</strain>
    </source>
</reference>
<dbReference type="OrthoDB" id="397661at2"/>
<dbReference type="GO" id="GO:0008033">
    <property type="term" value="P:tRNA processing"/>
    <property type="evidence" value="ECO:0007669"/>
    <property type="project" value="UniProtKB-KW"/>
</dbReference>
<evidence type="ECO:0000256" key="6">
    <source>
        <dbReference type="ARBA" id="ARBA00022694"/>
    </source>
</evidence>
<accession>D5E550</accession>
<keyword evidence="5" id="KW-0808">Transferase</keyword>
<dbReference type="Gene3D" id="3.90.870.10">
    <property type="entry name" value="DHBP synthase"/>
    <property type="match status" value="1"/>
</dbReference>
<dbReference type="PROSITE" id="PS51163">
    <property type="entry name" value="YRDC"/>
    <property type="match status" value="1"/>
</dbReference>
<dbReference type="HOGENOM" id="CLU_031397_3_2_14"/>
<dbReference type="EC" id="2.7.7.87" evidence="3"/>
<keyword evidence="4" id="KW-0963">Cytoplasm</keyword>
<evidence type="ECO:0000256" key="4">
    <source>
        <dbReference type="ARBA" id="ARBA00022490"/>
    </source>
</evidence>
<dbReference type="Pfam" id="PF01300">
    <property type="entry name" value="Sua5_yciO_yrdC"/>
    <property type="match status" value="1"/>
</dbReference>
<dbReference type="STRING" id="512564.MCRO_0241"/>
<proteinExistence type="inferred from homology"/>
<dbReference type="InterPro" id="IPR050156">
    <property type="entry name" value="TC-AMP_synthase_SUA5"/>
</dbReference>
<evidence type="ECO:0000313" key="13">
    <source>
        <dbReference type="EMBL" id="ADE19584.1"/>
    </source>
</evidence>
<dbReference type="AlphaFoldDB" id="D5E550"/>
<comment type="catalytic activity">
    <reaction evidence="11">
        <text>L-threonine + hydrogencarbonate + ATP = L-threonylcarbamoyladenylate + diphosphate + H2O</text>
        <dbReference type="Rhea" id="RHEA:36407"/>
        <dbReference type="ChEBI" id="CHEBI:15377"/>
        <dbReference type="ChEBI" id="CHEBI:17544"/>
        <dbReference type="ChEBI" id="CHEBI:30616"/>
        <dbReference type="ChEBI" id="CHEBI:33019"/>
        <dbReference type="ChEBI" id="CHEBI:57926"/>
        <dbReference type="ChEBI" id="CHEBI:73682"/>
        <dbReference type="EC" id="2.7.7.87"/>
    </reaction>
</comment>
<keyword evidence="8" id="KW-0547">Nucleotide-binding</keyword>
<dbReference type="InterPro" id="IPR006070">
    <property type="entry name" value="Sua5-like_dom"/>
</dbReference>
<name>D5E550_MYCCM</name>
<dbReference type="EMBL" id="CP001991">
    <property type="protein sequence ID" value="ADE19584.1"/>
    <property type="molecule type" value="Genomic_DNA"/>
</dbReference>
<dbReference type="PANTHER" id="PTHR17490">
    <property type="entry name" value="SUA5"/>
    <property type="match status" value="1"/>
</dbReference>
<evidence type="ECO:0000256" key="10">
    <source>
        <dbReference type="ARBA" id="ARBA00029774"/>
    </source>
</evidence>
<evidence type="ECO:0000256" key="5">
    <source>
        <dbReference type="ARBA" id="ARBA00022679"/>
    </source>
</evidence>
<reference key="2">
    <citation type="submission" date="2010-03" db="EMBL/GenBank/DDBJ databases">
        <authorList>
            <person name="Ma Z."/>
            <person name="Wang X."/>
            <person name="Liu H."/>
        </authorList>
    </citation>
    <scope>NUCLEOTIDE SEQUENCE</scope>
    <source>
        <strain>MP145</strain>
    </source>
</reference>
<comment type="subcellular location">
    <subcellularLocation>
        <location evidence="1">Cytoplasm</location>
    </subcellularLocation>
</comment>